<dbReference type="InterPro" id="IPR049049">
    <property type="entry name" value="Beta-AFase-like_GH127_C"/>
</dbReference>
<dbReference type="PANTHER" id="PTHR43465:SF2">
    <property type="entry name" value="DUF1680 DOMAIN PROTEIN (AFU_ORTHOLOGUE AFUA_1G08910)"/>
    <property type="match status" value="1"/>
</dbReference>
<evidence type="ECO:0000259" key="1">
    <source>
        <dbReference type="Pfam" id="PF07944"/>
    </source>
</evidence>
<dbReference type="PANTHER" id="PTHR43465">
    <property type="entry name" value="DUF1680 DOMAIN PROTEIN (AFU_ORTHOLOGUE AFUA_1G08910)"/>
    <property type="match status" value="1"/>
</dbReference>
<dbReference type="Pfam" id="PF07944">
    <property type="entry name" value="Beta-AFase-like_GH127_cat"/>
    <property type="match status" value="1"/>
</dbReference>
<evidence type="ECO:0000259" key="2">
    <source>
        <dbReference type="Pfam" id="PF20736"/>
    </source>
</evidence>
<feature type="domain" description="Non-reducing end beta-L-arabinofuranosidase-like GH127 C-terminal" evidence="3">
    <location>
        <begin position="540"/>
        <end position="651"/>
    </location>
</feature>
<gene>
    <name evidence="4" type="ORF">GCM10008013_09020</name>
</gene>
<organism evidence="4 5">
    <name type="scientific">Paenibacillus segetis</name>
    <dbReference type="NCBI Taxonomy" id="1325360"/>
    <lineage>
        <taxon>Bacteria</taxon>
        <taxon>Bacillati</taxon>
        <taxon>Bacillota</taxon>
        <taxon>Bacilli</taxon>
        <taxon>Bacillales</taxon>
        <taxon>Paenibacillaceae</taxon>
        <taxon>Paenibacillus</taxon>
    </lineage>
</organism>
<dbReference type="InterPro" id="IPR008928">
    <property type="entry name" value="6-hairpin_glycosidase_sf"/>
</dbReference>
<dbReference type="Proteomes" id="UP000659344">
    <property type="component" value="Unassembled WGS sequence"/>
</dbReference>
<accession>A0ABQ1Y787</accession>
<evidence type="ECO:0008006" key="6">
    <source>
        <dbReference type="Google" id="ProtNLM"/>
    </source>
</evidence>
<dbReference type="Pfam" id="PF20736">
    <property type="entry name" value="Glyco_hydro127M"/>
    <property type="match status" value="1"/>
</dbReference>
<name>A0ABQ1Y787_9BACL</name>
<feature type="domain" description="Non-reducing end beta-L-arabinofuranosidase-like GH127 catalytic" evidence="1">
    <location>
        <begin position="14"/>
        <end position="428"/>
    </location>
</feature>
<proteinExistence type="predicted"/>
<evidence type="ECO:0000313" key="5">
    <source>
        <dbReference type="Proteomes" id="UP000659344"/>
    </source>
</evidence>
<keyword evidence="5" id="KW-1185">Reference proteome</keyword>
<dbReference type="RefSeq" id="WP_188536224.1">
    <property type="nucleotide sequence ID" value="NZ_BMFT01000001.1"/>
</dbReference>
<dbReference type="InterPro" id="IPR012878">
    <property type="entry name" value="Beta-AFase-like_GH127_cat"/>
</dbReference>
<reference evidence="5" key="1">
    <citation type="journal article" date="2019" name="Int. J. Syst. Evol. Microbiol.">
        <title>The Global Catalogue of Microorganisms (GCM) 10K type strain sequencing project: providing services to taxonomists for standard genome sequencing and annotation.</title>
        <authorList>
            <consortium name="The Broad Institute Genomics Platform"/>
            <consortium name="The Broad Institute Genome Sequencing Center for Infectious Disease"/>
            <person name="Wu L."/>
            <person name="Ma J."/>
        </authorList>
    </citation>
    <scope>NUCLEOTIDE SEQUENCE [LARGE SCALE GENOMIC DNA]</scope>
    <source>
        <strain evidence="5">CGMCC 1.12769</strain>
    </source>
</reference>
<sequence>MRNLSISTPLPLKKVTIQDDFWSPYISLIRDVVVPYQWDALNDRVEESEPSHAIQNFKIAAGLETGEFHGMVFQDSDVAKWLEAVGYLLTLSPDSELEKIADEVIDIIAKAQHTDGYLNTYFTLKEPTGRWTNLAECHELYCSGHLIEAAVAYYNATGKGKILDVACRLADCIDEAFGAEAGKIKGYDGHQEIELALIKLYQITDNDRYLRLAKFFLDERGQRPHFYDLEYAKRNGKTHFPSLSMAKDKSYSQSHLPIRMQKTAEGHAVRVVYMCAGMADVAAETNDEQLLAACLSLWRNIVSKRMYITGAIGSMAYGEAFSLDYDLPSDTAYAETCASIGLIFFARRMLQIAAKSEYADVLERALYNTVIAGMSQDGKHFFYVNPLEVWPDASGKNRNFDHVKHQRQRWFGCACCPPNISRLLASLGSYIYSVKEETLYTHLYIGSQIELELNDQKVQVIQHSELPWEGNVRFQFNMEQSLRFTFALRLPSWCDTPEIHINDTSYSIHEASLIDGYIYIDRRWNPKDLVHLVLPMQINHMKGNPLIRETAGKVALQRGPLVYCLEEVDNGNHLHQLMISPNETGHSLFHPELLGGMQMIEMPAFRMRGDYWGDQLYQADVQDQLEQTTAHFIPYFAWANRSVGEMQVWIREQKFQPEEVQV</sequence>
<comment type="caution">
    <text evidence="4">The sequence shown here is derived from an EMBL/GenBank/DDBJ whole genome shotgun (WGS) entry which is preliminary data.</text>
</comment>
<evidence type="ECO:0000313" key="4">
    <source>
        <dbReference type="EMBL" id="GGH15030.1"/>
    </source>
</evidence>
<feature type="domain" description="Non-reducing end beta-L-arabinofuranosidase-like GH127 middle" evidence="2">
    <location>
        <begin position="438"/>
        <end position="536"/>
    </location>
</feature>
<dbReference type="Pfam" id="PF20737">
    <property type="entry name" value="Glyco_hydro127C"/>
    <property type="match status" value="1"/>
</dbReference>
<dbReference type="Gene3D" id="1.50.10.20">
    <property type="match status" value="1"/>
</dbReference>
<dbReference type="InterPro" id="IPR049046">
    <property type="entry name" value="Beta-AFase-like_GH127_middle"/>
</dbReference>
<protein>
    <recommendedName>
        <fullName evidence="6">Glycoside hydrolase family 127 protein</fullName>
    </recommendedName>
</protein>
<dbReference type="SUPFAM" id="SSF48208">
    <property type="entry name" value="Six-hairpin glycosidases"/>
    <property type="match status" value="1"/>
</dbReference>
<evidence type="ECO:0000259" key="3">
    <source>
        <dbReference type="Pfam" id="PF20737"/>
    </source>
</evidence>
<dbReference type="InterPro" id="IPR049174">
    <property type="entry name" value="Beta-AFase-like"/>
</dbReference>
<dbReference type="EMBL" id="BMFT01000001">
    <property type="protein sequence ID" value="GGH15030.1"/>
    <property type="molecule type" value="Genomic_DNA"/>
</dbReference>